<comment type="similarity">
    <text evidence="2">Belongs to the nitroreductase family.</text>
</comment>
<reference evidence="7" key="2">
    <citation type="submission" date="2021-10" db="EMBL/GenBank/DDBJ databases">
        <title>Collection of gut derived symbiotic bacterial strains cultured from healthy donors.</title>
        <authorList>
            <person name="Lin H."/>
            <person name="Littmann E."/>
            <person name="Claire K."/>
            <person name="Pamer E."/>
        </authorList>
    </citation>
    <scope>NUCLEOTIDE SEQUENCE</scope>
    <source>
        <strain evidence="7">MSK.23.18</strain>
    </source>
</reference>
<dbReference type="Pfam" id="PF00881">
    <property type="entry name" value="Nitroreductase"/>
    <property type="match status" value="1"/>
</dbReference>
<evidence type="ECO:0000313" key="9">
    <source>
        <dbReference type="Proteomes" id="UP000285697"/>
    </source>
</evidence>
<dbReference type="EMBL" id="QRIA01000003">
    <property type="protein sequence ID" value="RHG21440.1"/>
    <property type="molecule type" value="Genomic_DNA"/>
</dbReference>
<dbReference type="Proteomes" id="UP000285697">
    <property type="component" value="Unassembled WGS sequence"/>
</dbReference>
<keyword evidence="3" id="KW-0285">Flavoprotein</keyword>
<dbReference type="Proteomes" id="UP001297370">
    <property type="component" value="Unassembled WGS sequence"/>
</dbReference>
<feature type="domain" description="Nitroreductase" evidence="6">
    <location>
        <begin position="154"/>
        <end position="208"/>
    </location>
</feature>
<dbReference type="SUPFAM" id="SSF55469">
    <property type="entry name" value="FMN-dependent nitroreductase-like"/>
    <property type="match status" value="1"/>
</dbReference>
<sequence>MIFIEKIYNVINGNTPLLYSINNYLKHLKYSFEDTKCNSVEQYRASIIRLYHTIEKGLSYSDYRPGFGKDNIDKLIVTLEQYSKKYDIKECFYETALDCLYKYIKKNLEFGVSDAILESRIKSIPGNPNGLGGTIEIASITQEELKTLNYENFIKSRHSIRHFGSEAVDVELLREAIQIAQYTPSACNRQGWVIRIVESKDAIDTILENQNGNRGFGHEIDKLVMITCDVRAFQKNRELFQPYIDGGMYAQSVLNALYYKGIGAIPLSASLAGSQEKKIRKKVGINKSEVFILFIGVGTYPDSCKTTRSERMPVDIRLV</sequence>
<keyword evidence="4" id="KW-0288">FMN</keyword>
<organism evidence="8 9">
    <name type="scientific">Mediterraneibacter gnavus</name>
    <name type="common">Ruminococcus gnavus</name>
    <dbReference type="NCBI Taxonomy" id="33038"/>
    <lineage>
        <taxon>Bacteria</taxon>
        <taxon>Bacillati</taxon>
        <taxon>Bacillota</taxon>
        <taxon>Clostridia</taxon>
        <taxon>Lachnospirales</taxon>
        <taxon>Lachnospiraceae</taxon>
        <taxon>Mediterraneibacter</taxon>
    </lineage>
</organism>
<dbReference type="InterPro" id="IPR000415">
    <property type="entry name" value="Nitroreductase-like"/>
</dbReference>
<evidence type="ECO:0000259" key="6">
    <source>
        <dbReference type="Pfam" id="PF00881"/>
    </source>
</evidence>
<accession>A0A414SND0</accession>
<keyword evidence="5" id="KW-0560">Oxidoreductase</keyword>
<proteinExistence type="inferred from homology"/>
<dbReference type="AlphaFoldDB" id="A0A414SND0"/>
<dbReference type="RefSeq" id="WP_118262793.1">
    <property type="nucleotide sequence ID" value="NZ_JAAIQY010000008.1"/>
</dbReference>
<evidence type="ECO:0000256" key="2">
    <source>
        <dbReference type="ARBA" id="ARBA00007118"/>
    </source>
</evidence>
<evidence type="ECO:0000256" key="4">
    <source>
        <dbReference type="ARBA" id="ARBA00022643"/>
    </source>
</evidence>
<comment type="cofactor">
    <cofactor evidence="1">
        <name>FMN</name>
        <dbReference type="ChEBI" id="CHEBI:58210"/>
    </cofactor>
</comment>
<evidence type="ECO:0000256" key="5">
    <source>
        <dbReference type="ARBA" id="ARBA00023002"/>
    </source>
</evidence>
<evidence type="ECO:0000256" key="3">
    <source>
        <dbReference type="ARBA" id="ARBA00022630"/>
    </source>
</evidence>
<comment type="caution">
    <text evidence="8">The sequence shown here is derived from an EMBL/GenBank/DDBJ whole genome shotgun (WGS) entry which is preliminary data.</text>
</comment>
<evidence type="ECO:0000313" key="7">
    <source>
        <dbReference type="EMBL" id="MCB5618768.1"/>
    </source>
</evidence>
<evidence type="ECO:0000313" key="8">
    <source>
        <dbReference type="EMBL" id="RHG21440.1"/>
    </source>
</evidence>
<dbReference type="Gene3D" id="3.40.109.10">
    <property type="entry name" value="NADH Oxidase"/>
    <property type="match status" value="1"/>
</dbReference>
<reference evidence="8 9" key="1">
    <citation type="submission" date="2018-08" db="EMBL/GenBank/DDBJ databases">
        <title>A genome reference for cultivated species of the human gut microbiota.</title>
        <authorList>
            <person name="Zou Y."/>
            <person name="Xue W."/>
            <person name="Luo G."/>
        </authorList>
    </citation>
    <scope>NUCLEOTIDE SEQUENCE [LARGE SCALE GENOMIC DNA]</scope>
    <source>
        <strain evidence="8 9">AM22-7AC</strain>
    </source>
</reference>
<gene>
    <name evidence="8" type="ORF">DW270_03660</name>
    <name evidence="7" type="ORF">LIQ08_06275</name>
</gene>
<name>A0A414SND0_MEDGN</name>
<evidence type="ECO:0000256" key="1">
    <source>
        <dbReference type="ARBA" id="ARBA00001917"/>
    </source>
</evidence>
<dbReference type="PANTHER" id="PTHR43673:SF2">
    <property type="entry name" value="NITROREDUCTASE"/>
    <property type="match status" value="1"/>
</dbReference>
<dbReference type="GO" id="GO:0016491">
    <property type="term" value="F:oxidoreductase activity"/>
    <property type="evidence" value="ECO:0007669"/>
    <property type="project" value="UniProtKB-KW"/>
</dbReference>
<protein>
    <submittedName>
        <fullName evidence="7">Nitroreductase family protein</fullName>
    </submittedName>
</protein>
<dbReference type="PANTHER" id="PTHR43673">
    <property type="entry name" value="NAD(P)H NITROREDUCTASE YDGI-RELATED"/>
    <property type="match status" value="1"/>
</dbReference>
<dbReference type="InterPro" id="IPR029479">
    <property type="entry name" value="Nitroreductase"/>
</dbReference>
<dbReference type="EMBL" id="JAJBOM010000006">
    <property type="protein sequence ID" value="MCB5618768.1"/>
    <property type="molecule type" value="Genomic_DNA"/>
</dbReference>